<dbReference type="InterPro" id="IPR013406">
    <property type="entry name" value="CHP02574_addiction_mod"/>
</dbReference>
<reference evidence="1 2" key="2">
    <citation type="submission" date="2018-03" db="EMBL/GenBank/DDBJ databases">
        <title>The ancient ancestry and fast evolution of plastids.</title>
        <authorList>
            <person name="Moore K.R."/>
            <person name="Magnabosco C."/>
            <person name="Momper L."/>
            <person name="Gold D.A."/>
            <person name="Bosak T."/>
            <person name="Fournier G.P."/>
        </authorList>
    </citation>
    <scope>NUCLEOTIDE SEQUENCE [LARGE SCALE GENOMIC DNA]</scope>
    <source>
        <strain evidence="1 2">ULC18</strain>
    </source>
</reference>
<dbReference type="Proteomes" id="UP000239576">
    <property type="component" value="Unassembled WGS sequence"/>
</dbReference>
<dbReference type="OrthoDB" id="8909055at2"/>
<dbReference type="RefSeq" id="WP_106255502.1">
    <property type="nucleotide sequence ID" value="NZ_CAWNSW010000125.1"/>
</dbReference>
<name>A0A2T1EGH6_9CYAN</name>
<protein>
    <submittedName>
        <fullName evidence="1">Addiction module protein</fullName>
    </submittedName>
</protein>
<dbReference type="EMBL" id="PVWK01000031">
    <property type="protein sequence ID" value="PSB31870.1"/>
    <property type="molecule type" value="Genomic_DNA"/>
</dbReference>
<accession>A0A2T1EGH6</accession>
<proteinExistence type="predicted"/>
<keyword evidence="2" id="KW-1185">Reference proteome</keyword>
<evidence type="ECO:0000313" key="2">
    <source>
        <dbReference type="Proteomes" id="UP000239576"/>
    </source>
</evidence>
<evidence type="ECO:0000313" key="1">
    <source>
        <dbReference type="EMBL" id="PSB31870.1"/>
    </source>
</evidence>
<dbReference type="Pfam" id="PF09720">
    <property type="entry name" value="Unstab_antitox"/>
    <property type="match status" value="1"/>
</dbReference>
<sequence length="75" mass="8736">MSTHPLLKVEISQLSIAERIQLAEDLWDSILEQQDELPLTDAQKRELDRRLELYQQDPTAGSTWEDVKQRLGFAQ</sequence>
<dbReference type="AlphaFoldDB" id="A0A2T1EGH6"/>
<reference evidence="2" key="1">
    <citation type="submission" date="2018-02" db="EMBL/GenBank/DDBJ databases">
        <authorList>
            <person name="Moore K."/>
            <person name="Momper L."/>
        </authorList>
    </citation>
    <scope>NUCLEOTIDE SEQUENCE [LARGE SCALE GENOMIC DNA]</scope>
    <source>
        <strain evidence="2">ULC18</strain>
    </source>
</reference>
<comment type="caution">
    <text evidence="1">The sequence shown here is derived from an EMBL/GenBank/DDBJ whole genome shotgun (WGS) entry which is preliminary data.</text>
</comment>
<gene>
    <name evidence="1" type="ORF">C7B82_06540</name>
</gene>
<dbReference type="NCBIfam" id="TIGR02574">
    <property type="entry name" value="stabl_TIGR02574"/>
    <property type="match status" value="1"/>
</dbReference>
<organism evidence="1 2">
    <name type="scientific">Stenomitos frigidus ULC18</name>
    <dbReference type="NCBI Taxonomy" id="2107698"/>
    <lineage>
        <taxon>Bacteria</taxon>
        <taxon>Bacillati</taxon>
        <taxon>Cyanobacteriota</taxon>
        <taxon>Cyanophyceae</taxon>
        <taxon>Leptolyngbyales</taxon>
        <taxon>Leptolyngbyaceae</taxon>
        <taxon>Stenomitos</taxon>
    </lineage>
</organism>